<feature type="compositionally biased region" description="Basic and acidic residues" evidence="1">
    <location>
        <begin position="83"/>
        <end position="98"/>
    </location>
</feature>
<reference evidence="2" key="1">
    <citation type="journal article" date="2020" name="Stud. Mycol.">
        <title>101 Dothideomycetes genomes: a test case for predicting lifestyles and emergence of pathogens.</title>
        <authorList>
            <person name="Haridas S."/>
            <person name="Albert R."/>
            <person name="Binder M."/>
            <person name="Bloem J."/>
            <person name="Labutti K."/>
            <person name="Salamov A."/>
            <person name="Andreopoulos B."/>
            <person name="Baker S."/>
            <person name="Barry K."/>
            <person name="Bills G."/>
            <person name="Bluhm B."/>
            <person name="Cannon C."/>
            <person name="Castanera R."/>
            <person name="Culley D."/>
            <person name="Daum C."/>
            <person name="Ezra D."/>
            <person name="Gonzalez J."/>
            <person name="Henrissat B."/>
            <person name="Kuo A."/>
            <person name="Liang C."/>
            <person name="Lipzen A."/>
            <person name="Lutzoni F."/>
            <person name="Magnuson J."/>
            <person name="Mondo S."/>
            <person name="Nolan M."/>
            <person name="Ohm R."/>
            <person name="Pangilinan J."/>
            <person name="Park H.-J."/>
            <person name="Ramirez L."/>
            <person name="Alfaro M."/>
            <person name="Sun H."/>
            <person name="Tritt A."/>
            <person name="Yoshinaga Y."/>
            <person name="Zwiers L.-H."/>
            <person name="Turgeon B."/>
            <person name="Goodwin S."/>
            <person name="Spatafora J."/>
            <person name="Crous P."/>
            <person name="Grigoriev I."/>
        </authorList>
    </citation>
    <scope>NUCLEOTIDE SEQUENCE</scope>
    <source>
        <strain evidence="2">CBS 269.34</strain>
    </source>
</reference>
<protein>
    <submittedName>
        <fullName evidence="2">Uncharacterized protein</fullName>
    </submittedName>
</protein>
<evidence type="ECO:0000313" key="3">
    <source>
        <dbReference type="Proteomes" id="UP000799750"/>
    </source>
</evidence>
<feature type="region of interest" description="Disordered" evidence="1">
    <location>
        <begin position="1"/>
        <end position="98"/>
    </location>
</feature>
<dbReference type="EMBL" id="MU004186">
    <property type="protein sequence ID" value="KAF2497878.1"/>
    <property type="molecule type" value="Genomic_DNA"/>
</dbReference>
<organism evidence="2 3">
    <name type="scientific">Lophium mytilinum</name>
    <dbReference type="NCBI Taxonomy" id="390894"/>
    <lineage>
        <taxon>Eukaryota</taxon>
        <taxon>Fungi</taxon>
        <taxon>Dikarya</taxon>
        <taxon>Ascomycota</taxon>
        <taxon>Pezizomycotina</taxon>
        <taxon>Dothideomycetes</taxon>
        <taxon>Pleosporomycetidae</taxon>
        <taxon>Mytilinidiales</taxon>
        <taxon>Mytilinidiaceae</taxon>
        <taxon>Lophium</taxon>
    </lineage>
</organism>
<dbReference type="OrthoDB" id="10674554at2759"/>
<feature type="compositionally biased region" description="Basic and acidic residues" evidence="1">
    <location>
        <begin position="44"/>
        <end position="68"/>
    </location>
</feature>
<dbReference type="AlphaFoldDB" id="A0A6A6QZG7"/>
<sequence>MKRKSGPDGSPKLGTKLQSSNKRIARRQDNDARTEKPTSVNRANKLEQTPRRASERLRIVAKSKDDSKGYQGHRGSKSFVPSPKDRKPSHNDRLKPLRDAYAADRIASLDFARKFHSRLPPELRNEVYKELLPKKINVGRLSTKTTRNEIVDMLGHPRYCFPSYVGRDVAREALKDCYSNTLFIFTHNAHDRHNDDFHVKLDAGGLLWWFLHVDVFGLGVVPRNLIRHIELSVFVDRRDQGVTNARLDWIRREPSHPEEWIDWSQDLSNEDYEKASQELLEQAYIKHDHVRHYLGQFLKLSQNANLRVNVHSRLRRHASQTALEFRHVSPLLFKLRDKGWNVKVTYWDHAIRSNRAEPLDMTICFDKSTEQYRNKAYKVLQRMGLTSPPPEYLYEHNKSPLLAWYLLQLHDHYNVYVTMQGSKDDIESSEEVDTEQMDEDEWRGFCARTASEEMKRIKKRVNERKRFL</sequence>
<keyword evidence="3" id="KW-1185">Reference proteome</keyword>
<feature type="compositionally biased region" description="Basic and acidic residues" evidence="1">
    <location>
        <begin position="26"/>
        <end position="36"/>
    </location>
</feature>
<evidence type="ECO:0000256" key="1">
    <source>
        <dbReference type="SAM" id="MobiDB-lite"/>
    </source>
</evidence>
<gene>
    <name evidence="2" type="ORF">BU16DRAFT_559601</name>
</gene>
<accession>A0A6A6QZG7</accession>
<name>A0A6A6QZG7_9PEZI</name>
<dbReference type="Proteomes" id="UP000799750">
    <property type="component" value="Unassembled WGS sequence"/>
</dbReference>
<proteinExistence type="predicted"/>
<evidence type="ECO:0000313" key="2">
    <source>
        <dbReference type="EMBL" id="KAF2497878.1"/>
    </source>
</evidence>